<evidence type="ECO:0000256" key="4">
    <source>
        <dbReference type="ARBA" id="ARBA00022827"/>
    </source>
</evidence>
<dbReference type="Pfam" id="PF00970">
    <property type="entry name" value="FAD_binding_6"/>
    <property type="match status" value="1"/>
</dbReference>
<protein>
    <recommendedName>
        <fullName evidence="8">NADH-cytochrome b5 reductase</fullName>
        <ecNumber evidence="8">1.6.2.2</ecNumber>
    </recommendedName>
</protein>
<feature type="binding site" evidence="7">
    <location>
        <position position="141"/>
    </location>
    <ligand>
        <name>FAD</name>
        <dbReference type="ChEBI" id="CHEBI:57692"/>
    </ligand>
</feature>
<evidence type="ECO:0000256" key="6">
    <source>
        <dbReference type="ARBA" id="ARBA00023027"/>
    </source>
</evidence>
<dbReference type="InterPro" id="IPR001709">
    <property type="entry name" value="Flavoprot_Pyr_Nucl_cyt_Rdtase"/>
</dbReference>
<gene>
    <name evidence="10" type="ORF">LOTGIDRAFT_114551</name>
</gene>
<evidence type="ECO:0000256" key="5">
    <source>
        <dbReference type="ARBA" id="ARBA00023002"/>
    </source>
</evidence>
<dbReference type="PROSITE" id="PS51384">
    <property type="entry name" value="FAD_FR"/>
    <property type="match status" value="1"/>
</dbReference>
<evidence type="ECO:0000259" key="9">
    <source>
        <dbReference type="PROSITE" id="PS51384"/>
    </source>
</evidence>
<dbReference type="InterPro" id="IPR008333">
    <property type="entry name" value="Cbr1-like_FAD-bd_dom"/>
</dbReference>
<feature type="binding site" evidence="7">
    <location>
        <position position="131"/>
    </location>
    <ligand>
        <name>FAD</name>
        <dbReference type="ChEBI" id="CHEBI:57692"/>
    </ligand>
</feature>
<keyword evidence="6 8" id="KW-0520">NAD</keyword>
<keyword evidence="11" id="KW-1185">Reference proteome</keyword>
<keyword evidence="5 8" id="KW-0560">Oxidoreductase</keyword>
<feature type="domain" description="FAD-binding FR-type" evidence="9">
    <location>
        <begin position="63"/>
        <end position="165"/>
    </location>
</feature>
<dbReference type="InterPro" id="IPR017938">
    <property type="entry name" value="Riboflavin_synthase-like_b-brl"/>
</dbReference>
<dbReference type="InterPro" id="IPR019180">
    <property type="entry name" value="Oxidoreductase-like_N"/>
</dbReference>
<dbReference type="InterPro" id="IPR001433">
    <property type="entry name" value="OxRdtase_FAD/NAD-bd"/>
</dbReference>
<dbReference type="GeneID" id="20231105"/>
<evidence type="ECO:0000256" key="8">
    <source>
        <dbReference type="RuleBase" id="RU361226"/>
    </source>
</evidence>
<evidence type="ECO:0000256" key="7">
    <source>
        <dbReference type="PIRSR" id="PIRSR601834-1"/>
    </source>
</evidence>
<name>V4ATX3_LOTGI</name>
<dbReference type="Proteomes" id="UP000030746">
    <property type="component" value="Unassembled WGS sequence"/>
</dbReference>
<keyword evidence="4 7" id="KW-0274">FAD</keyword>
<dbReference type="SUPFAM" id="SSF63380">
    <property type="entry name" value="Riboflavin synthase domain-like"/>
    <property type="match status" value="1"/>
</dbReference>
<feature type="binding site" evidence="7">
    <location>
        <position position="182"/>
    </location>
    <ligand>
        <name>FAD</name>
        <dbReference type="ChEBI" id="CHEBI:57692"/>
    </ligand>
</feature>
<accession>V4ATX3</accession>
<dbReference type="RefSeq" id="XP_009051056.1">
    <property type="nucleotide sequence ID" value="XM_009052808.1"/>
</dbReference>
<dbReference type="Pfam" id="PF00175">
    <property type="entry name" value="NAD_binding_1"/>
    <property type="match status" value="1"/>
</dbReference>
<dbReference type="STRING" id="225164.V4ATX3"/>
<dbReference type="Gene3D" id="2.40.30.10">
    <property type="entry name" value="Translation factors"/>
    <property type="match status" value="1"/>
</dbReference>
<comment type="cofactor">
    <cofactor evidence="1 7 8">
        <name>FAD</name>
        <dbReference type="ChEBI" id="CHEBI:57692"/>
    </cofactor>
</comment>
<evidence type="ECO:0000256" key="2">
    <source>
        <dbReference type="ARBA" id="ARBA00006105"/>
    </source>
</evidence>
<dbReference type="Gene3D" id="3.40.50.80">
    <property type="entry name" value="Nucleotide-binding domain of ferredoxin-NADP reductase (FNR) module"/>
    <property type="match status" value="1"/>
</dbReference>
<dbReference type="PANTHER" id="PTHR19370">
    <property type="entry name" value="NADH-CYTOCHROME B5 REDUCTASE"/>
    <property type="match status" value="1"/>
</dbReference>
<sequence>MDSDANLPLKPEKPLETDCCGNGCVPCVFDIYESEVKIWEKECERILQGQEEPDEQGPLLLEEAYRKFEIASVDEDIPNVFIFRFKIPNSKTLGLAHGQHVIIRCIDEHGQPITRQYSPITIDSQGHFEILIKVYDYGKMSRSIRQWKVGTQVEMRGPFNGILYKRNSYERLYLICMGTGITPFVALISSILADEADEVRIRLIFGCSTANEILLKKHLNQWNGFWNFSVTFAINSTENSQNDLYGFEIYTGKISKDLLDGEIVAEGNYKVFVCGSSNFTQDISKILKEMSVPTENIVNF</sequence>
<feature type="binding site" evidence="7">
    <location>
        <position position="140"/>
    </location>
    <ligand>
        <name>FAD</name>
        <dbReference type="ChEBI" id="CHEBI:57692"/>
    </ligand>
</feature>
<proteinExistence type="inferred from homology"/>
<reference evidence="10 11" key="1">
    <citation type="journal article" date="2013" name="Nature">
        <title>Insights into bilaterian evolution from three spiralian genomes.</title>
        <authorList>
            <person name="Simakov O."/>
            <person name="Marletaz F."/>
            <person name="Cho S.J."/>
            <person name="Edsinger-Gonzales E."/>
            <person name="Havlak P."/>
            <person name="Hellsten U."/>
            <person name="Kuo D.H."/>
            <person name="Larsson T."/>
            <person name="Lv J."/>
            <person name="Arendt D."/>
            <person name="Savage R."/>
            <person name="Osoegawa K."/>
            <person name="de Jong P."/>
            <person name="Grimwood J."/>
            <person name="Chapman J.A."/>
            <person name="Shapiro H."/>
            <person name="Aerts A."/>
            <person name="Otillar R.P."/>
            <person name="Terry A.Y."/>
            <person name="Boore J.L."/>
            <person name="Grigoriev I.V."/>
            <person name="Lindberg D.R."/>
            <person name="Seaver E.C."/>
            <person name="Weisblat D.A."/>
            <person name="Putnam N.H."/>
            <person name="Rokhsar D.S."/>
        </authorList>
    </citation>
    <scope>NUCLEOTIDE SEQUENCE [LARGE SCALE GENOMIC DNA]</scope>
</reference>
<dbReference type="OMA" id="YSPYWTD"/>
<dbReference type="InterPro" id="IPR001834">
    <property type="entry name" value="CBR-like"/>
</dbReference>
<dbReference type="PRINTS" id="PR00406">
    <property type="entry name" value="CYTB5RDTASE"/>
</dbReference>
<dbReference type="EC" id="1.6.2.2" evidence="8"/>
<feature type="binding site" evidence="7">
    <location>
        <position position="139"/>
    </location>
    <ligand>
        <name>FAD</name>
        <dbReference type="ChEBI" id="CHEBI:57692"/>
    </ligand>
</feature>
<keyword evidence="3 7" id="KW-0285">Flavoprotein</keyword>
<feature type="binding site" evidence="7">
    <location>
        <position position="115"/>
    </location>
    <ligand>
        <name>FAD</name>
        <dbReference type="ChEBI" id="CHEBI:57692"/>
    </ligand>
</feature>
<evidence type="ECO:0000313" key="11">
    <source>
        <dbReference type="Proteomes" id="UP000030746"/>
    </source>
</evidence>
<dbReference type="PANTHER" id="PTHR19370:SF184">
    <property type="entry name" value="NADH-CYTOCHROME B5 REDUCTASE-LIKE"/>
    <property type="match status" value="1"/>
</dbReference>
<dbReference type="InterPro" id="IPR039261">
    <property type="entry name" value="FNR_nucleotide-bd"/>
</dbReference>
<dbReference type="Pfam" id="PF09791">
    <property type="entry name" value="Oxidored-like"/>
    <property type="match status" value="1"/>
</dbReference>
<feature type="binding site" evidence="7">
    <location>
        <position position="117"/>
    </location>
    <ligand>
        <name>FAD</name>
        <dbReference type="ChEBI" id="CHEBI:57692"/>
    </ligand>
</feature>
<comment type="similarity">
    <text evidence="2 8">Belongs to the flavoprotein pyridine nucleotide cytochrome reductase family.</text>
</comment>
<dbReference type="KEGG" id="lgi:LOTGIDRAFT_114551"/>
<dbReference type="CDD" id="cd06183">
    <property type="entry name" value="cyt_b5_reduct_like"/>
    <property type="match status" value="1"/>
</dbReference>
<feature type="binding site" evidence="7">
    <location>
        <position position="133"/>
    </location>
    <ligand>
        <name>FAD</name>
        <dbReference type="ChEBI" id="CHEBI:57692"/>
    </ligand>
</feature>
<dbReference type="EMBL" id="KB201262">
    <property type="protein sequence ID" value="ESO98360.1"/>
    <property type="molecule type" value="Genomic_DNA"/>
</dbReference>
<organism evidence="10 11">
    <name type="scientific">Lottia gigantea</name>
    <name type="common">Giant owl limpet</name>
    <dbReference type="NCBI Taxonomy" id="225164"/>
    <lineage>
        <taxon>Eukaryota</taxon>
        <taxon>Metazoa</taxon>
        <taxon>Spiralia</taxon>
        <taxon>Lophotrochozoa</taxon>
        <taxon>Mollusca</taxon>
        <taxon>Gastropoda</taxon>
        <taxon>Patellogastropoda</taxon>
        <taxon>Lottioidea</taxon>
        <taxon>Lottiidae</taxon>
        <taxon>Lottia</taxon>
    </lineage>
</organism>
<dbReference type="InterPro" id="IPR017927">
    <property type="entry name" value="FAD-bd_FR_type"/>
</dbReference>
<evidence type="ECO:0000256" key="3">
    <source>
        <dbReference type="ARBA" id="ARBA00022630"/>
    </source>
</evidence>
<dbReference type="GO" id="GO:0090524">
    <property type="term" value="F:cytochrome-b5 reductase activity, acting on NADH"/>
    <property type="evidence" value="ECO:0007669"/>
    <property type="project" value="UniProtKB-EC"/>
</dbReference>
<evidence type="ECO:0000256" key="1">
    <source>
        <dbReference type="ARBA" id="ARBA00001974"/>
    </source>
</evidence>
<dbReference type="SUPFAM" id="SSF52343">
    <property type="entry name" value="Ferredoxin reductase-like, C-terminal NADP-linked domain"/>
    <property type="match status" value="1"/>
</dbReference>
<comment type="catalytic activity">
    <reaction evidence="8">
        <text>2 Fe(III)-[cytochrome b5] + NADH = 2 Fe(II)-[cytochrome b5] + NAD(+) + H(+)</text>
        <dbReference type="Rhea" id="RHEA:46680"/>
        <dbReference type="Rhea" id="RHEA-COMP:10438"/>
        <dbReference type="Rhea" id="RHEA-COMP:10439"/>
        <dbReference type="ChEBI" id="CHEBI:15378"/>
        <dbReference type="ChEBI" id="CHEBI:29033"/>
        <dbReference type="ChEBI" id="CHEBI:29034"/>
        <dbReference type="ChEBI" id="CHEBI:57540"/>
        <dbReference type="ChEBI" id="CHEBI:57945"/>
        <dbReference type="EC" id="1.6.2.2"/>
    </reaction>
</comment>
<dbReference type="PRINTS" id="PR00371">
    <property type="entry name" value="FPNCR"/>
</dbReference>
<dbReference type="CTD" id="20231105"/>
<dbReference type="OrthoDB" id="432685at2759"/>
<dbReference type="AlphaFoldDB" id="V4ATX3"/>
<dbReference type="HOGENOM" id="CLU_003827_9_3_1"/>
<evidence type="ECO:0000313" key="10">
    <source>
        <dbReference type="EMBL" id="ESO98360.1"/>
    </source>
</evidence>